<feature type="domain" description="NAD-dependent epimerase/dehydratase" evidence="4">
    <location>
        <begin position="8"/>
        <end position="206"/>
    </location>
</feature>
<accession>A0A6A2X6Z2</accession>
<name>A0A6A2X6Z2_HIBSY</name>
<dbReference type="Gene3D" id="3.40.50.720">
    <property type="entry name" value="NAD(P)-binding Rossmann-like Domain"/>
    <property type="match status" value="1"/>
</dbReference>
<dbReference type="InterPro" id="IPR036291">
    <property type="entry name" value="NAD(P)-bd_dom_sf"/>
</dbReference>
<evidence type="ECO:0000259" key="4">
    <source>
        <dbReference type="Pfam" id="PF01370"/>
    </source>
</evidence>
<gene>
    <name evidence="5" type="ORF">F3Y22_tig00111996pilonHSYRG00227</name>
</gene>
<keyword evidence="1" id="KW-0521">NADP</keyword>
<dbReference type="InterPro" id="IPR001509">
    <property type="entry name" value="Epimerase_deHydtase"/>
</dbReference>
<dbReference type="Proteomes" id="UP000436088">
    <property type="component" value="Unassembled WGS sequence"/>
</dbReference>
<keyword evidence="2" id="KW-0560">Oxidoreductase</keyword>
<protein>
    <submittedName>
        <fullName evidence="5">Vestitone reductase</fullName>
    </submittedName>
</protein>
<comment type="similarity">
    <text evidence="3">Belongs to the NAD(P)-dependent epimerase/dehydratase family. Dihydroflavonol-4-reductase subfamily.</text>
</comment>
<dbReference type="SUPFAM" id="SSF51735">
    <property type="entry name" value="NAD(P)-binding Rossmann-fold domains"/>
    <property type="match status" value="1"/>
</dbReference>
<evidence type="ECO:0000313" key="6">
    <source>
        <dbReference type="Proteomes" id="UP000436088"/>
    </source>
</evidence>
<evidence type="ECO:0000313" key="5">
    <source>
        <dbReference type="EMBL" id="KAE8671093.1"/>
    </source>
</evidence>
<dbReference type="EMBL" id="VEPZ02001482">
    <property type="protein sequence ID" value="KAE8671093.1"/>
    <property type="molecule type" value="Genomic_DNA"/>
</dbReference>
<proteinExistence type="inferred from homology"/>
<dbReference type="FunFam" id="3.40.50.720:FF:000085">
    <property type="entry name" value="Dihydroflavonol reductase"/>
    <property type="match status" value="1"/>
</dbReference>
<evidence type="ECO:0000256" key="2">
    <source>
        <dbReference type="ARBA" id="ARBA00023002"/>
    </source>
</evidence>
<evidence type="ECO:0000256" key="3">
    <source>
        <dbReference type="ARBA" id="ARBA00023445"/>
    </source>
</evidence>
<dbReference type="PANTHER" id="PTHR10366">
    <property type="entry name" value="NAD DEPENDENT EPIMERASE/DEHYDRATASE"/>
    <property type="match status" value="1"/>
</dbReference>
<dbReference type="InterPro" id="IPR050425">
    <property type="entry name" value="NAD(P)_dehydrat-like"/>
</dbReference>
<reference evidence="5" key="1">
    <citation type="submission" date="2019-09" db="EMBL/GenBank/DDBJ databases">
        <title>Draft genome information of white flower Hibiscus syriacus.</title>
        <authorList>
            <person name="Kim Y.-M."/>
        </authorList>
    </citation>
    <scope>NUCLEOTIDE SEQUENCE [LARGE SCALE GENOMIC DNA]</scope>
    <source>
        <strain evidence="5">YM2019G1</strain>
    </source>
</reference>
<dbReference type="PANTHER" id="PTHR10366:SF563">
    <property type="entry name" value="CINNAMOYL-COA REDUCTASE 16"/>
    <property type="match status" value="1"/>
</dbReference>
<dbReference type="GO" id="GO:0016616">
    <property type="term" value="F:oxidoreductase activity, acting on the CH-OH group of donors, NAD or NADP as acceptor"/>
    <property type="evidence" value="ECO:0007669"/>
    <property type="project" value="TreeGrafter"/>
</dbReference>
<evidence type="ECO:0000256" key="1">
    <source>
        <dbReference type="ARBA" id="ARBA00022857"/>
    </source>
</evidence>
<dbReference type="Pfam" id="PF01370">
    <property type="entry name" value="Epimerase"/>
    <property type="match status" value="1"/>
</dbReference>
<keyword evidence="6" id="KW-1185">Reference proteome</keyword>
<sequence length="252" mass="27566">MEDVKGTVCVTGGTEFIASMLIKRLLEEGYSVRTTARPDTENKRDLSFVTNLPGAAEKLKIFGADLNDPHSFDAAIKGSKGVFLVATPVDFQNKEPQEIVTEREISGTLGILKSCLKSKTVKRVVYTSSLATVVHNGQDSDMMDESFWSDVDFIREKETPNFSSYSISKTLTERAALEFVAEHGVDVVTLIPGLFVGPFICPKFPGSVHISLALLLGGKYPQFPISTPESLAEIKGNKGMKEDAFKLIQIRA</sequence>
<organism evidence="5 6">
    <name type="scientific">Hibiscus syriacus</name>
    <name type="common">Rose of Sharon</name>
    <dbReference type="NCBI Taxonomy" id="106335"/>
    <lineage>
        <taxon>Eukaryota</taxon>
        <taxon>Viridiplantae</taxon>
        <taxon>Streptophyta</taxon>
        <taxon>Embryophyta</taxon>
        <taxon>Tracheophyta</taxon>
        <taxon>Spermatophyta</taxon>
        <taxon>Magnoliopsida</taxon>
        <taxon>eudicotyledons</taxon>
        <taxon>Gunneridae</taxon>
        <taxon>Pentapetalae</taxon>
        <taxon>rosids</taxon>
        <taxon>malvids</taxon>
        <taxon>Malvales</taxon>
        <taxon>Malvaceae</taxon>
        <taxon>Malvoideae</taxon>
        <taxon>Hibiscus</taxon>
    </lineage>
</organism>
<comment type="caution">
    <text evidence="5">The sequence shown here is derived from an EMBL/GenBank/DDBJ whole genome shotgun (WGS) entry which is preliminary data.</text>
</comment>
<dbReference type="AlphaFoldDB" id="A0A6A2X6Z2"/>